<proteinExistence type="predicted"/>
<evidence type="ECO:0000256" key="5">
    <source>
        <dbReference type="SAM" id="Phobius"/>
    </source>
</evidence>
<dbReference type="InterPro" id="IPR011701">
    <property type="entry name" value="MFS"/>
</dbReference>
<protein>
    <submittedName>
        <fullName evidence="7">MFS transporter</fullName>
    </submittedName>
</protein>
<dbReference type="InterPro" id="IPR036259">
    <property type="entry name" value="MFS_trans_sf"/>
</dbReference>
<reference evidence="7 8" key="1">
    <citation type="journal article" date="2015" name="Genome Announc.">
        <title>Draft Genome Sequence of Cyanobacterium Hassallia byssoidea Strain VB512170, Isolated from Monuments in India.</title>
        <authorList>
            <person name="Singh D."/>
            <person name="Chandrababunaidu M.M."/>
            <person name="Panda A."/>
            <person name="Sen D."/>
            <person name="Bhattacharyya S."/>
            <person name="Adhikary S.P."/>
            <person name="Tripathy S."/>
        </authorList>
    </citation>
    <scope>NUCLEOTIDE SEQUENCE [LARGE SCALE GENOMIC DNA]</scope>
    <source>
        <strain evidence="7 8">VB512170</strain>
    </source>
</reference>
<keyword evidence="4 5" id="KW-0472">Membrane</keyword>
<feature type="transmembrane region" description="Helical" evidence="5">
    <location>
        <begin position="95"/>
        <end position="120"/>
    </location>
</feature>
<dbReference type="GO" id="GO:0005886">
    <property type="term" value="C:plasma membrane"/>
    <property type="evidence" value="ECO:0007669"/>
    <property type="project" value="UniProtKB-SubCell"/>
</dbReference>
<evidence type="ECO:0000256" key="2">
    <source>
        <dbReference type="ARBA" id="ARBA00022692"/>
    </source>
</evidence>
<keyword evidence="2 5" id="KW-0812">Transmembrane</keyword>
<dbReference type="GO" id="GO:0022857">
    <property type="term" value="F:transmembrane transporter activity"/>
    <property type="evidence" value="ECO:0007669"/>
    <property type="project" value="InterPro"/>
</dbReference>
<dbReference type="RefSeq" id="WP_163519019.1">
    <property type="nucleotide sequence ID" value="NZ_JTCM02000048.1"/>
</dbReference>
<evidence type="ECO:0000256" key="3">
    <source>
        <dbReference type="ARBA" id="ARBA00022989"/>
    </source>
</evidence>
<feature type="transmembrane region" description="Helical" evidence="5">
    <location>
        <begin position="331"/>
        <end position="357"/>
    </location>
</feature>
<feature type="transmembrane region" description="Helical" evidence="5">
    <location>
        <begin position="126"/>
        <end position="147"/>
    </location>
</feature>
<dbReference type="InterPro" id="IPR020846">
    <property type="entry name" value="MFS_dom"/>
</dbReference>
<feature type="transmembrane region" description="Helical" evidence="5">
    <location>
        <begin position="184"/>
        <end position="202"/>
    </location>
</feature>
<feature type="transmembrane region" description="Helical" evidence="5">
    <location>
        <begin position="369"/>
        <end position="389"/>
    </location>
</feature>
<dbReference type="Proteomes" id="UP000031549">
    <property type="component" value="Unassembled WGS sequence"/>
</dbReference>
<gene>
    <name evidence="7" type="ORF">PI95_019760</name>
</gene>
<dbReference type="Gene3D" id="1.20.1250.20">
    <property type="entry name" value="MFS general substrate transporter like domains"/>
    <property type="match status" value="2"/>
</dbReference>
<dbReference type="PANTHER" id="PTHR23539">
    <property type="entry name" value="MFS TRANSPORTER"/>
    <property type="match status" value="1"/>
</dbReference>
<keyword evidence="8" id="KW-1185">Reference proteome</keyword>
<accession>A0A846HE82</accession>
<keyword evidence="3 5" id="KW-1133">Transmembrane helix</keyword>
<evidence type="ECO:0000256" key="1">
    <source>
        <dbReference type="ARBA" id="ARBA00004651"/>
    </source>
</evidence>
<evidence type="ECO:0000256" key="4">
    <source>
        <dbReference type="ARBA" id="ARBA00023136"/>
    </source>
</evidence>
<comment type="caution">
    <text evidence="7">The sequence shown here is derived from an EMBL/GenBank/DDBJ whole genome shotgun (WGS) entry which is preliminary data.</text>
</comment>
<feature type="transmembrane region" description="Helical" evidence="5">
    <location>
        <begin position="395"/>
        <end position="415"/>
    </location>
</feature>
<feature type="transmembrane region" description="Helical" evidence="5">
    <location>
        <begin position="159"/>
        <end position="178"/>
    </location>
</feature>
<organism evidence="7 8">
    <name type="scientific">Hassallia byssoidea VB512170</name>
    <dbReference type="NCBI Taxonomy" id="1304833"/>
    <lineage>
        <taxon>Bacteria</taxon>
        <taxon>Bacillati</taxon>
        <taxon>Cyanobacteriota</taxon>
        <taxon>Cyanophyceae</taxon>
        <taxon>Nostocales</taxon>
        <taxon>Tolypothrichaceae</taxon>
        <taxon>Hassallia</taxon>
    </lineage>
</organism>
<dbReference type="Pfam" id="PF07690">
    <property type="entry name" value="MFS_1"/>
    <property type="match status" value="1"/>
</dbReference>
<feature type="transmembrane region" description="Helical" evidence="5">
    <location>
        <begin position="308"/>
        <end position="325"/>
    </location>
</feature>
<feature type="transmembrane region" description="Helical" evidence="5">
    <location>
        <begin position="241"/>
        <end position="263"/>
    </location>
</feature>
<evidence type="ECO:0000259" key="6">
    <source>
        <dbReference type="PROSITE" id="PS50850"/>
    </source>
</evidence>
<dbReference type="EMBL" id="JTCM02000048">
    <property type="protein sequence ID" value="NEU74731.1"/>
    <property type="molecule type" value="Genomic_DNA"/>
</dbReference>
<dbReference type="PANTHER" id="PTHR23539:SF1">
    <property type="entry name" value="MAJOR FACILITATOR SUPERFAMILY (MFS) PROFILE DOMAIN-CONTAINING PROTEIN"/>
    <property type="match status" value="1"/>
</dbReference>
<dbReference type="AlphaFoldDB" id="A0A846HE82"/>
<evidence type="ECO:0000313" key="8">
    <source>
        <dbReference type="Proteomes" id="UP000031549"/>
    </source>
</evidence>
<evidence type="ECO:0000313" key="7">
    <source>
        <dbReference type="EMBL" id="NEU74731.1"/>
    </source>
</evidence>
<dbReference type="SUPFAM" id="SSF103473">
    <property type="entry name" value="MFS general substrate transporter"/>
    <property type="match status" value="1"/>
</dbReference>
<feature type="domain" description="Major facilitator superfamily (MFS) profile" evidence="6">
    <location>
        <begin position="232"/>
        <end position="423"/>
    </location>
</feature>
<dbReference type="PROSITE" id="PS50850">
    <property type="entry name" value="MFS"/>
    <property type="match status" value="1"/>
</dbReference>
<feature type="transmembrane region" description="Helical" evidence="5">
    <location>
        <begin position="275"/>
        <end position="296"/>
    </location>
</feature>
<sequence>MQKLQRVVKNLLFSQHKGGKPKSKSSSVAALDRVNLSLGDVRDVFEPYLAIFLTADRNLNPAQVGIAISITSIAGILAQTPLGAVVDASRDKRKLIAIATLTVAISYMIIVHFPAFWAVIAAQGMIGISAVIVSPAVAAASLGLVGKERLEKRVGRNEALNHTGNVVAAIVAGILGQFVGRAWIFYFFVILCILTIVSVFQIRKKDIDNTQARGDDGENKERASMKDLLSDAYGGLRLRTLIIFASSVILFYLANAALLPLVSQELTGGKQNAPSLYVSAAVVVAQLIMIPVAAWAGTTANKWGRKPLILIAFGAVLIRALLYTLSRNPWFLVSVQVLDGIASGIFTVLVVVVVADLTQGTGRFNLAQGAINTMIGIGAALSNLGSGFLVKAAGYHIGFMTLAGIAAVGLSWFWLAMPETKKS</sequence>
<comment type="subcellular location">
    <subcellularLocation>
        <location evidence="1">Cell membrane</location>
        <topology evidence="1">Multi-pass membrane protein</topology>
    </subcellularLocation>
</comment>
<name>A0A846HE82_9CYAN</name>